<dbReference type="Proteomes" id="UP000535415">
    <property type="component" value="Unassembled WGS sequence"/>
</dbReference>
<comment type="caution">
    <text evidence="1">The sequence shown here is derived from an EMBL/GenBank/DDBJ whole genome shotgun (WGS) entry which is preliminary data.</text>
</comment>
<dbReference type="RefSeq" id="WP_183525825.1">
    <property type="nucleotide sequence ID" value="NZ_JACIJM010000002.1"/>
</dbReference>
<name>A0A7W9EX08_9RHOB</name>
<dbReference type="AlphaFoldDB" id="A0A7W9EX08"/>
<proteinExistence type="predicted"/>
<keyword evidence="2" id="KW-1185">Reference proteome</keyword>
<accession>A0A7W9EX08</accession>
<dbReference type="EMBL" id="JACIJM010000002">
    <property type="protein sequence ID" value="MBB5721163.1"/>
    <property type="molecule type" value="Genomic_DNA"/>
</dbReference>
<organism evidence="1 2">
    <name type="scientific">Yoonia ponticola</name>
    <dbReference type="NCBI Taxonomy" id="1524255"/>
    <lineage>
        <taxon>Bacteria</taxon>
        <taxon>Pseudomonadati</taxon>
        <taxon>Pseudomonadota</taxon>
        <taxon>Alphaproteobacteria</taxon>
        <taxon>Rhodobacterales</taxon>
        <taxon>Paracoccaceae</taxon>
        <taxon>Yoonia</taxon>
    </lineage>
</organism>
<reference evidence="1 2" key="1">
    <citation type="submission" date="2020-08" db="EMBL/GenBank/DDBJ databases">
        <title>Genomic Encyclopedia of Type Strains, Phase IV (KMG-IV): sequencing the most valuable type-strain genomes for metagenomic binning, comparative biology and taxonomic classification.</title>
        <authorList>
            <person name="Goeker M."/>
        </authorList>
    </citation>
    <scope>NUCLEOTIDE SEQUENCE [LARGE SCALE GENOMIC DNA]</scope>
    <source>
        <strain evidence="1 2">DSM 101064</strain>
    </source>
</reference>
<protein>
    <submittedName>
        <fullName evidence="1">Uncharacterized protein</fullName>
    </submittedName>
</protein>
<sequence length="123" mass="13407">MNVHHMKKPTQHDILSEAVEDARAFFDRETPALWELCNAIADLAAREAVEELTGLFNQKHPVAETIARAVNTIIQALVVVPYAVVEILETKGGLNGVVGAAINYYGPKLTDISNRLLRASKSG</sequence>
<gene>
    <name evidence="1" type="ORF">FHS72_000770</name>
</gene>
<evidence type="ECO:0000313" key="1">
    <source>
        <dbReference type="EMBL" id="MBB5721163.1"/>
    </source>
</evidence>
<evidence type="ECO:0000313" key="2">
    <source>
        <dbReference type="Proteomes" id="UP000535415"/>
    </source>
</evidence>